<keyword evidence="2" id="KW-1185">Reference proteome</keyword>
<organism evidence="1 2">
    <name type="scientific">Phytophthora lilii</name>
    <dbReference type="NCBI Taxonomy" id="2077276"/>
    <lineage>
        <taxon>Eukaryota</taxon>
        <taxon>Sar</taxon>
        <taxon>Stramenopiles</taxon>
        <taxon>Oomycota</taxon>
        <taxon>Peronosporomycetes</taxon>
        <taxon>Peronosporales</taxon>
        <taxon>Peronosporaceae</taxon>
        <taxon>Phytophthora</taxon>
    </lineage>
</organism>
<dbReference type="PANTHER" id="PTHR33206:SF1">
    <property type="entry name" value="DNA-DIRECTED DNA POLYMERASE"/>
    <property type="match status" value="1"/>
</dbReference>
<evidence type="ECO:0000313" key="2">
    <source>
        <dbReference type="Proteomes" id="UP001165083"/>
    </source>
</evidence>
<gene>
    <name evidence="1" type="ORF">Plil01_001559400</name>
</gene>
<reference evidence="1" key="1">
    <citation type="submission" date="2023-04" db="EMBL/GenBank/DDBJ databases">
        <title>Phytophthora lilii NBRC 32176.</title>
        <authorList>
            <person name="Ichikawa N."/>
            <person name="Sato H."/>
            <person name="Tonouchi N."/>
        </authorList>
    </citation>
    <scope>NUCLEOTIDE SEQUENCE</scope>
    <source>
        <strain evidence="1">NBRC 32176</strain>
    </source>
</reference>
<dbReference type="AlphaFoldDB" id="A0A9W6XEF7"/>
<comment type="caution">
    <text evidence="1">The sequence shown here is derived from an EMBL/GenBank/DDBJ whole genome shotgun (WGS) entry which is preliminary data.</text>
</comment>
<protein>
    <submittedName>
        <fullName evidence="1">Unnamed protein product</fullName>
    </submittedName>
</protein>
<sequence length="1166" mass="130738">MELADKLNYPSSGYKLKAITAFKIFVYHRDHALGDSDAVIPKVIRENKHVINFPKTNNKCVFHCIVWHTFQSTKKDPRRIQAQVKDAFKRYCYFKGIKYTLSLFRSFKPIDLLQLDEVEDCFQLGINVYNMDVATGNVESIRRSDKGYEAMDILSHENHALYIENIDMLQSKYQCPKCEMIFVSGERLKNHKKNQCELVNIESFPTEPTIYKPAQNTIRSLLTKYSIKDADHYIDHFIVYDFEAILKPTATQHGENTVFTNEHIPVSVSVADSLTEGVRCIVNDDPKMLLTDMFNYIGDVSGKIQRYNVKKYMSLLQKIINAYGLTGMEIPGVNLGKTYKMSDVESWIEEGKYASFFDFHRSLGFGKQRSDYGKLKQQLDQRPVFGFNSGRYDINLIKKDLFAVIGTDNIKSVIKNPSYMCIATSDMKLLDITNYVPAGTSYDKCLTTYLGGCKCDDKIRCVCGLGKGLFPYEYITAFNVLNQTTIPPKSAFDSKLRGTSITSDDYERVKFVWDYYEMKSIKDLLIWYNNLDVVPFIKAIKAQRELFMRFELDMFADGVSLPGLSEKVMYQTCFNNLQYPDKKPANAFQFSAKRMAGYKSQDAKAKRKFGMTLEHVNTLLQKQKYLCGLCYCQLTADTASADRINNNLGHIDGNILVSCVKCNTSRKDMSLKGFRYKKLLEFNSDRLVYPIDKEEKNIYSKMKANIAGGPSIIFNRYAKRNQTKIRSDKVCKKIIGHDANALYLWALGNEMPCGRLTTAEAYDGIIDDIKADKVFDFLECDIRTPEHLKQYFGEMTPIFKNVLIDCTNESVIDSTISETQLSDQYLYQSSLKSDPEIKVSSGNRVPFVIDLNQGSYQNGVITIDSTSQLNGSEGFASLRDAYIMLPYKVSMKNTHASTAQNNPANRFCVSLKCGNWNVINSMSLKLNGKTVVSMADYKLFWNNIRAQTAYSPQHVEKHGAESFLYPDGAQSTKYSATATLNGDGYSNNTAFSNSFAAAAISATAMVANDGFAKRLLSNPPNAGVDSSTSWPSTGAASATTTIANQLGRGAFVAGGTAAGAIMGTWNYMLKIKLVDLHPIFRELDLMAIPQIRLRFRVNQETSVIDTDASRNMTLTGTILSSGTTCPVLIASSASSNPMYCVLSGSVAGSIAVSWGAVVNSLKPTID</sequence>
<name>A0A9W6XEF7_9STRA</name>
<dbReference type="Proteomes" id="UP001165083">
    <property type="component" value="Unassembled WGS sequence"/>
</dbReference>
<accession>A0A9W6XEF7</accession>
<dbReference type="PANTHER" id="PTHR33206">
    <property type="entry name" value="PROTEIN CBG10425"/>
    <property type="match status" value="1"/>
</dbReference>
<proteinExistence type="predicted"/>
<evidence type="ECO:0000313" key="1">
    <source>
        <dbReference type="EMBL" id="GMF36912.1"/>
    </source>
</evidence>
<dbReference type="EMBL" id="BSXW01001454">
    <property type="protein sequence ID" value="GMF36912.1"/>
    <property type="molecule type" value="Genomic_DNA"/>
</dbReference>